<dbReference type="GO" id="GO:0005524">
    <property type="term" value="F:ATP binding"/>
    <property type="evidence" value="ECO:0007669"/>
    <property type="project" value="UniProtKB-KW"/>
</dbReference>
<name>A0A5B2X3Y6_9PSEU</name>
<dbReference type="PANTHER" id="PTHR46844">
    <property type="entry name" value="SLR5058 PROTEIN"/>
    <property type="match status" value="1"/>
</dbReference>
<proteinExistence type="predicted"/>
<dbReference type="RefSeq" id="WP_149852172.1">
    <property type="nucleotide sequence ID" value="NZ_VUOB01000043.1"/>
</dbReference>
<dbReference type="InterPro" id="IPR027417">
    <property type="entry name" value="P-loop_NTPase"/>
</dbReference>
<dbReference type="AlphaFoldDB" id="A0A5B2X3Y6"/>
<keyword evidence="1" id="KW-0547">Nucleotide-binding</keyword>
<feature type="domain" description="NACHT" evidence="3">
    <location>
        <begin position="106"/>
        <end position="333"/>
    </location>
</feature>
<dbReference type="EMBL" id="VUOB01000043">
    <property type="protein sequence ID" value="KAA2257909.1"/>
    <property type="molecule type" value="Genomic_DNA"/>
</dbReference>
<dbReference type="PROSITE" id="PS50837">
    <property type="entry name" value="NACHT"/>
    <property type="match status" value="1"/>
</dbReference>
<dbReference type="SUPFAM" id="SSF52540">
    <property type="entry name" value="P-loop containing nucleoside triphosphate hydrolases"/>
    <property type="match status" value="1"/>
</dbReference>
<comment type="caution">
    <text evidence="4">The sequence shown here is derived from an EMBL/GenBank/DDBJ whole genome shotgun (WGS) entry which is preliminary data.</text>
</comment>
<dbReference type="Gene3D" id="3.80.10.10">
    <property type="entry name" value="Ribonuclease Inhibitor"/>
    <property type="match status" value="1"/>
</dbReference>
<organism evidence="4 5">
    <name type="scientific">Solihabitans fulvus</name>
    <dbReference type="NCBI Taxonomy" id="1892852"/>
    <lineage>
        <taxon>Bacteria</taxon>
        <taxon>Bacillati</taxon>
        <taxon>Actinomycetota</taxon>
        <taxon>Actinomycetes</taxon>
        <taxon>Pseudonocardiales</taxon>
        <taxon>Pseudonocardiaceae</taxon>
        <taxon>Solihabitans</taxon>
    </lineage>
</organism>
<dbReference type="Pfam" id="PF05729">
    <property type="entry name" value="NACHT"/>
    <property type="match status" value="1"/>
</dbReference>
<dbReference type="PANTHER" id="PTHR46844:SF1">
    <property type="entry name" value="SLR5058 PROTEIN"/>
    <property type="match status" value="1"/>
</dbReference>
<keyword evidence="5" id="KW-1185">Reference proteome</keyword>
<evidence type="ECO:0000259" key="3">
    <source>
        <dbReference type="PROSITE" id="PS50837"/>
    </source>
</evidence>
<dbReference type="InterPro" id="IPR007111">
    <property type="entry name" value="NACHT_NTPase"/>
</dbReference>
<dbReference type="InterPro" id="IPR032675">
    <property type="entry name" value="LRR_dom_sf"/>
</dbReference>
<reference evidence="4 5" key="2">
    <citation type="submission" date="2019-09" db="EMBL/GenBank/DDBJ databases">
        <authorList>
            <person name="Jin C."/>
        </authorList>
    </citation>
    <scope>NUCLEOTIDE SEQUENCE [LARGE SCALE GENOMIC DNA]</scope>
    <source>
        <strain evidence="4 5">AN110305</strain>
    </source>
</reference>
<gene>
    <name evidence="4" type="ORF">F0L68_24640</name>
</gene>
<evidence type="ECO:0000313" key="4">
    <source>
        <dbReference type="EMBL" id="KAA2257909.1"/>
    </source>
</evidence>
<evidence type="ECO:0000256" key="1">
    <source>
        <dbReference type="ARBA" id="ARBA00022741"/>
    </source>
</evidence>
<reference evidence="4 5" key="1">
    <citation type="submission" date="2019-09" db="EMBL/GenBank/DDBJ databases">
        <title>Goodfellowia gen. nov., a new genus of the Pseudonocardineae related to Actinoalloteichus, containing Goodfellowia coeruleoviolacea gen. nov., comb. nov. gen. nov., comb. nov.</title>
        <authorList>
            <person name="Labeda D."/>
        </authorList>
    </citation>
    <scope>NUCLEOTIDE SEQUENCE [LARGE SCALE GENOMIC DNA]</scope>
    <source>
        <strain evidence="4 5">AN110305</strain>
    </source>
</reference>
<dbReference type="SUPFAM" id="SSF52058">
    <property type="entry name" value="L domain-like"/>
    <property type="match status" value="1"/>
</dbReference>
<dbReference type="Gene3D" id="3.40.50.300">
    <property type="entry name" value="P-loop containing nucleotide triphosphate hydrolases"/>
    <property type="match status" value="1"/>
</dbReference>
<sequence length="844" mass="93013">MSPSNDAANRVDGDVHGIVIQAGAIGGGVHLHQPVRPHEPFTAAYREFTARTLDGFEFFGVDPRGVPRRHRFDAGYVPLTLKERDAGDGVTVNVGTRADQALGQCHRALVRGVAGSGKSTLLRWIGADAARSADADGPVPFILELGRFAGGRPPALADLVAPTLRQGMPTGWVEAMLAGNRAVLLLDGLDEVRPRERTHLEDWVEEHLNLYPGIRLIVTTRPSIVAEQWWVDRDFQRFDLLPMSRYSIERYVHGWHETARADHPAGPAGEAERAELTRCEQGLLATLSNRPALRGMSANPLLCGLLCALHLERGEHLPENRKQIYEAAVDLLLRWRHLRRRRGVMARGALARGDSAEGEPTEGIDSPLNDEELLKLFQRLAFWLVTNRQQVLPPDVAVRRVESYMFGLRHGDADPARVVHYLTHHSGLLREQSDGSLEFLHRTFLDHLAAKEVVEEENLSLMLDNADKPHWHDVVVMAGAHARPGERTRILLELLDRGRADEEHRDALYLLAAAILEQTAVLPRHPQSPDVRAMVTEAMAELVPPRTSAAADQLAAAGQFVLDLLPGPKGLTTQQAELVVRAAARIAAQWNPPGAVEKILQFIAAPTKGMISQLLEVWGRLGDYETYARDVLSEIDLGRVIVDMQAGRRIEHIGHLRTITALVLRNDIFNLRPLADLPRLRWLQLRGNATTDVAPLANAPSLRVLVLDGCATRAGTQPVKLAPLRTLGLRRLRLSGLTTRIDLADLAGFRLDSLCLCVRPHGSRALPADLHVRHLCLAAGGRRTDFTGVRGVRSIVLDWAPDQDELAALAGMPELRRLVVWDVPPGTATPTLPGVEVTVRHRPA</sequence>
<evidence type="ECO:0000256" key="2">
    <source>
        <dbReference type="ARBA" id="ARBA00022840"/>
    </source>
</evidence>
<protein>
    <submittedName>
        <fullName evidence="4">NACHT domain-containing protein</fullName>
    </submittedName>
</protein>
<keyword evidence="2" id="KW-0067">ATP-binding</keyword>
<dbReference type="Proteomes" id="UP000323454">
    <property type="component" value="Unassembled WGS sequence"/>
</dbReference>
<evidence type="ECO:0000313" key="5">
    <source>
        <dbReference type="Proteomes" id="UP000323454"/>
    </source>
</evidence>
<dbReference type="OrthoDB" id="135105at2"/>
<accession>A0A5B2X3Y6</accession>